<sequence>MKNTGIHILDFNDKIIDYISRDDGALLNAVMSTNADEKSETFDFTMLNDRAENLRERNRLIAQDNNGIYREFIITHVVDNFDGTTDVESNASYLEDIDKSRPIKPGKYSSYSTSQALNETLRNTGWEMSDETEHGGMRTTSWTSYSTPYEVINMLCTTYGMVADYSIELGSHTVEHRYVTLKKPVSLFKGKEITKGKDLTGMTRTVDMSEVRTALYAIGPENDTGQRLEKIITDDDAQAQFGLPGRYLWSVYEPESDDSNMTDERLTTLAKTELNKRNKSAISYEITSTDIHRYYPEMVVSLHDTVRIKDRDFRPPLYIEAEVIGVDYDLLTDESSYKFGNVVEYDESSLREIFTKKLADISKKLNDNVSNMNTIVNDTIVGQLEYYERKIFKGATAPDNPVNDMLWYDTSNPNVAVLRRYWDGEWLNETVDDVEKIGGVTREKALYDSIKNAFENLAIQHSKLMDETYSVLNSEYLVDTDLKGKLQTELNNVDKIFQSIQTGLNTMTSDTATIGALIDIQAQFGTYRQKLQDLYKALQNAKISADKRLQLLQSQYTDQKFNDALNKVASKFGLTVDSNNNMVGTPDVIAKAVQASHDDTAEQLKSYVKSVDYQTDKNGIVTRLDSADSERKQLSNQISDKVSLSEYRNLRVGGRNYLANDNLEFGLLNVTTGAPTNSVTTRVRNINFINVESENYIIKINSPITGKTVQCWLFAYDDNNNVVYSSGYKDLNPSLSFAFKPEYKKIKFQFRYTDNSVMTLDDIRNARIKFEKGTIPTDYDLAPEETDTKLTNMNTSISQNGKDIQQRATKEEFNASKKTLSKVISDFTNNVAIGMTFTYDENGAIQLMNIGKDGIKLKGDKVDITVNKDFNVVTQTLNNKVGKDEVVNRLNLSNEGLDINVNNFGIRGGSNSEYIDIRNTSILSYGSFTRTWANITDTAKLKLGMNKGTIQVSNTTTGYNLYLTEKGLSTMLAGAGDETAGTLEFHSQRYNETSRGVTLHSTYGAVALASDNSRVILDSNLTVNIESQTSSVYIRPMKDNRTGTNEFRFWVKNNDTGADTDGVLSYGLITGTNNSPYDFGSGIRFDKSPKSNYVYATDKDGNIGTGDFYARNFLGDWWAKGTNLYGLVNNGGELRITDRSGYNNGNPNYQGLAANEIRAGSVRTLDGNFYVGVSSNELRVTNNLLYNGGDIGYKPVRASDFIKASSSEFKKEIKPWDYDALSVLTEELKLYSYKYKDDEKEIIHHGPVIGNSYKTPVEFILNDGVNTNEMLSWALRSIQQLNEKVQNLEEQLNGK</sequence>
<name>A0A2H4JAK2_9CAUD</name>
<dbReference type="EMBL" id="MF417889">
    <property type="protein sequence ID" value="ASN69338.1"/>
    <property type="molecule type" value="Genomic_DNA"/>
</dbReference>
<dbReference type="InterPro" id="IPR007119">
    <property type="entry name" value="Phage_tail_spike_N"/>
</dbReference>
<reference evidence="2" key="1">
    <citation type="submission" date="2017-06" db="EMBL/GenBank/DDBJ databases">
        <title>Novel phages from South African skin metaviromes.</title>
        <authorList>
            <person name="van Zyl L.J."/>
            <person name="Abrahams Y."/>
            <person name="Stander E.A."/>
            <person name="Kirby B.M."/>
            <person name="Clavaud C."/>
            <person name="Farcet C."/>
            <person name="Breton L."/>
            <person name="Trindade M.I."/>
        </authorList>
    </citation>
    <scope>NUCLEOTIDE SEQUENCE</scope>
</reference>
<evidence type="ECO:0000313" key="2">
    <source>
        <dbReference type="EMBL" id="ASN69338.1"/>
    </source>
</evidence>
<proteinExistence type="predicted"/>
<accession>A0A2H4JAK2</accession>
<keyword evidence="1" id="KW-0175">Coiled coil</keyword>
<feature type="coiled-coil region" evidence="1">
    <location>
        <begin position="528"/>
        <end position="555"/>
    </location>
</feature>
<protein>
    <submittedName>
        <fullName evidence="2">Putative minor structural protein</fullName>
    </submittedName>
</protein>
<dbReference type="NCBIfam" id="TIGR01665">
    <property type="entry name" value="put_anti_recept"/>
    <property type="match status" value="1"/>
</dbReference>
<organism evidence="2">
    <name type="scientific">uncultured Caudovirales phage</name>
    <dbReference type="NCBI Taxonomy" id="2100421"/>
    <lineage>
        <taxon>Viruses</taxon>
        <taxon>Duplodnaviria</taxon>
        <taxon>Heunggongvirae</taxon>
        <taxon>Uroviricota</taxon>
        <taxon>Caudoviricetes</taxon>
        <taxon>Peduoviridae</taxon>
        <taxon>Maltschvirus</taxon>
        <taxon>Maltschvirus maltsch</taxon>
    </lineage>
</organism>
<evidence type="ECO:0000256" key="1">
    <source>
        <dbReference type="SAM" id="Coils"/>
    </source>
</evidence>
<gene>
    <name evidence="2" type="ORF">10S14_16</name>
</gene>